<dbReference type="OrthoDB" id="2767786at2759"/>
<dbReference type="InterPro" id="IPR001810">
    <property type="entry name" value="F-box_dom"/>
</dbReference>
<dbReference type="Proteomes" id="UP000256964">
    <property type="component" value="Unassembled WGS sequence"/>
</dbReference>
<name>A0A371CPP0_9APHY</name>
<protein>
    <recommendedName>
        <fullName evidence="2">F-box domain-containing protein</fullName>
    </recommendedName>
</protein>
<dbReference type="Gene3D" id="3.80.10.10">
    <property type="entry name" value="Ribonuclease Inhibitor"/>
    <property type="match status" value="1"/>
</dbReference>
<keyword evidence="4" id="KW-1185">Reference proteome</keyword>
<proteinExistence type="predicted"/>
<sequence length="563" mass="62832">MGPTNGGAGLVADKTSPLQLRTQADVTEQLDVIKSKRQELQDALRALDADEVRLRRLWNSFLPVNQLPNELLVRVFQLSAVDYELWPCRLRRDMTWVRLMLVCSYWRDVACAAPTLWGTIGITGNVPEWLNLCLDRSANTKLHIHLSKPSPEMMQAVAAYAERIEAISISCPDQSRSLSQTFFHRPMPILQDLSISATDRDTRITLQMLSAHYPALSSLHLSHGELPSDIHLYAGLRELILSDCGYGSSPTLSQFLAALRASTRLERLIITNVLDGLSGRDVSGFLPVALPHLSSFRLSHNWPSYGLTFLSHLRIPPTCYVEIFVTPHAENFALEPEGQTIAALLPENITEVLPVLPSVTALELEMTDGDYAIRAVPPGSDGIRGTVLFGLVSEGQPVQDWSTSLSLGLTELAQVFQDLPVTRLRVKGDHRSSFLPDAWCEVFRTYPMLETLELTGSGSPTRTWTGLRMAAPNVAHQSGHGLPATACPRLRTVIVDGMDMMVSQRFFEELLACLRHRARQGARLESLRLKLRADHAHFDKLRRKYWAQVEELVGSVSYDVYNL</sequence>
<dbReference type="SUPFAM" id="SSF52047">
    <property type="entry name" value="RNI-like"/>
    <property type="match status" value="1"/>
</dbReference>
<evidence type="ECO:0000313" key="4">
    <source>
        <dbReference type="Proteomes" id="UP000256964"/>
    </source>
</evidence>
<dbReference type="EMBL" id="KZ857489">
    <property type="protein sequence ID" value="RDX42254.1"/>
    <property type="molecule type" value="Genomic_DNA"/>
</dbReference>
<dbReference type="InterPro" id="IPR032675">
    <property type="entry name" value="LRR_dom_sf"/>
</dbReference>
<feature type="coiled-coil region" evidence="1">
    <location>
        <begin position="30"/>
        <end position="57"/>
    </location>
</feature>
<keyword evidence="1" id="KW-0175">Coiled coil</keyword>
<evidence type="ECO:0000256" key="1">
    <source>
        <dbReference type="SAM" id="Coils"/>
    </source>
</evidence>
<dbReference type="Pfam" id="PF12937">
    <property type="entry name" value="F-box-like"/>
    <property type="match status" value="1"/>
</dbReference>
<evidence type="ECO:0000259" key="2">
    <source>
        <dbReference type="Pfam" id="PF12937"/>
    </source>
</evidence>
<dbReference type="AlphaFoldDB" id="A0A371CPP0"/>
<gene>
    <name evidence="3" type="ORF">OH76DRAFT_137034</name>
</gene>
<accession>A0A371CPP0</accession>
<organism evidence="3 4">
    <name type="scientific">Lentinus brumalis</name>
    <dbReference type="NCBI Taxonomy" id="2498619"/>
    <lineage>
        <taxon>Eukaryota</taxon>
        <taxon>Fungi</taxon>
        <taxon>Dikarya</taxon>
        <taxon>Basidiomycota</taxon>
        <taxon>Agaricomycotina</taxon>
        <taxon>Agaricomycetes</taxon>
        <taxon>Polyporales</taxon>
        <taxon>Polyporaceae</taxon>
        <taxon>Lentinus</taxon>
    </lineage>
</organism>
<feature type="domain" description="F-box" evidence="2">
    <location>
        <begin position="65"/>
        <end position="120"/>
    </location>
</feature>
<evidence type="ECO:0000313" key="3">
    <source>
        <dbReference type="EMBL" id="RDX42254.1"/>
    </source>
</evidence>
<dbReference type="STRING" id="139420.A0A371CPP0"/>
<reference evidence="3 4" key="1">
    <citation type="journal article" date="2018" name="Biotechnol. Biofuels">
        <title>Integrative visual omics of the white-rot fungus Polyporus brumalis exposes the biotechnological potential of its oxidative enzymes for delignifying raw plant biomass.</title>
        <authorList>
            <person name="Miyauchi S."/>
            <person name="Rancon A."/>
            <person name="Drula E."/>
            <person name="Hage H."/>
            <person name="Chaduli D."/>
            <person name="Favel A."/>
            <person name="Grisel S."/>
            <person name="Henrissat B."/>
            <person name="Herpoel-Gimbert I."/>
            <person name="Ruiz-Duenas F.J."/>
            <person name="Chevret D."/>
            <person name="Hainaut M."/>
            <person name="Lin J."/>
            <person name="Wang M."/>
            <person name="Pangilinan J."/>
            <person name="Lipzen A."/>
            <person name="Lesage-Meessen L."/>
            <person name="Navarro D."/>
            <person name="Riley R."/>
            <person name="Grigoriev I.V."/>
            <person name="Zhou S."/>
            <person name="Raouche S."/>
            <person name="Rosso M.N."/>
        </authorList>
    </citation>
    <scope>NUCLEOTIDE SEQUENCE [LARGE SCALE GENOMIC DNA]</scope>
    <source>
        <strain evidence="3 4">BRFM 1820</strain>
    </source>
</reference>